<proteinExistence type="predicted"/>
<evidence type="ECO:0000313" key="1">
    <source>
        <dbReference type="EMBL" id="GIQ68871.1"/>
    </source>
</evidence>
<gene>
    <name evidence="1" type="ORF">XYCOK13_16950</name>
</gene>
<dbReference type="InterPro" id="IPR016039">
    <property type="entry name" value="Thiolase-like"/>
</dbReference>
<dbReference type="SUPFAM" id="SSF53901">
    <property type="entry name" value="Thiolase-like"/>
    <property type="match status" value="1"/>
</dbReference>
<evidence type="ECO:0000313" key="2">
    <source>
        <dbReference type="Proteomes" id="UP000677918"/>
    </source>
</evidence>
<evidence type="ECO:0008006" key="3">
    <source>
        <dbReference type="Google" id="ProtNLM"/>
    </source>
</evidence>
<dbReference type="RefSeq" id="WP_213411658.1">
    <property type="nucleotide sequence ID" value="NZ_BOVK01000020.1"/>
</dbReference>
<comment type="caution">
    <text evidence="1">The sequence shown here is derived from an EMBL/GenBank/DDBJ whole genome shotgun (WGS) entry which is preliminary data.</text>
</comment>
<organism evidence="1 2">
    <name type="scientific">Xylanibacillus composti</name>
    <dbReference type="NCBI Taxonomy" id="1572762"/>
    <lineage>
        <taxon>Bacteria</taxon>
        <taxon>Bacillati</taxon>
        <taxon>Bacillota</taxon>
        <taxon>Bacilli</taxon>
        <taxon>Bacillales</taxon>
        <taxon>Paenibacillaceae</taxon>
        <taxon>Xylanibacillus</taxon>
    </lineage>
</organism>
<accession>A0A8J4M2T7</accession>
<keyword evidence="2" id="KW-1185">Reference proteome</keyword>
<sequence>MNRIAAQQQAWHNGQPVHARNEGAVIPVVHQQRAGDPLPEIRGFVRSPFNPLVYHSVQQAVRAAGREEGGWPDPARVGIALGSMFVDAVTEEESWHDILQGKKLSPIMFPQSVPSAIIGLLTRELAIHGPMTCLGSSRNNWSIMLDMATDWITSDYADIVVLTACDVPSLRSRAWEEAQGTADGWIGGAMTVILERTEHALGRGRLQGALSLQQFRQRYVGHKSALPAHRGLLGSCWEEGES</sequence>
<reference evidence="1" key="1">
    <citation type="submission" date="2021-04" db="EMBL/GenBank/DDBJ databases">
        <title>Draft genome sequence of Xylanibacillus composti strain K13.</title>
        <authorList>
            <person name="Uke A."/>
            <person name="Chhe C."/>
            <person name="Baramee S."/>
            <person name="Kosugi A."/>
        </authorList>
    </citation>
    <scope>NUCLEOTIDE SEQUENCE</scope>
    <source>
        <strain evidence="1">K13</strain>
    </source>
</reference>
<name>A0A8J4M2T7_9BACL</name>
<dbReference type="Gene3D" id="3.40.47.10">
    <property type="match status" value="1"/>
</dbReference>
<dbReference type="GO" id="GO:0016746">
    <property type="term" value="F:acyltransferase activity"/>
    <property type="evidence" value="ECO:0007669"/>
    <property type="project" value="InterPro"/>
</dbReference>
<protein>
    <recommendedName>
        <fullName evidence="3">Beta-ketoacyl synthase N-terminal domain-containing protein</fullName>
    </recommendedName>
</protein>
<dbReference type="AlphaFoldDB" id="A0A8J4M2T7"/>
<dbReference type="Proteomes" id="UP000677918">
    <property type="component" value="Unassembled WGS sequence"/>
</dbReference>
<dbReference type="EMBL" id="BOVK01000020">
    <property type="protein sequence ID" value="GIQ68871.1"/>
    <property type="molecule type" value="Genomic_DNA"/>
</dbReference>